<dbReference type="InterPro" id="IPR036163">
    <property type="entry name" value="HMA_dom_sf"/>
</dbReference>
<proteinExistence type="predicted"/>
<dbReference type="RefSeq" id="WP_315697004.1">
    <property type="nucleotide sequence ID" value="NZ_JANSLM010000008.1"/>
</dbReference>
<dbReference type="AlphaFoldDB" id="A0AAP5QDA9"/>
<dbReference type="InterPro" id="IPR006121">
    <property type="entry name" value="HMA_dom"/>
</dbReference>
<gene>
    <name evidence="1" type="ORF">ParKJ_22105</name>
</gene>
<accession>A0AAP5QDA9</accession>
<dbReference type="Gene3D" id="3.30.70.100">
    <property type="match status" value="1"/>
</dbReference>
<dbReference type="SUPFAM" id="SSF55008">
    <property type="entry name" value="HMA, heavy metal-associated domain"/>
    <property type="match status" value="1"/>
</dbReference>
<comment type="caution">
    <text evidence="1">The sequence shown here is derived from an EMBL/GenBank/DDBJ whole genome shotgun (WGS) entry which is preliminary data.</text>
</comment>
<name>A0AAP5QDA9_9BURK</name>
<protein>
    <submittedName>
        <fullName evidence="1">Heavy-metal-associated domain-containing protein</fullName>
    </submittedName>
</protein>
<dbReference type="EMBL" id="JANSLM010000008">
    <property type="protein sequence ID" value="MDT8840122.1"/>
    <property type="molecule type" value="Genomic_DNA"/>
</dbReference>
<organism evidence="1 2">
    <name type="scientific">Paraburkholderia fungorum</name>
    <dbReference type="NCBI Taxonomy" id="134537"/>
    <lineage>
        <taxon>Bacteria</taxon>
        <taxon>Pseudomonadati</taxon>
        <taxon>Pseudomonadota</taxon>
        <taxon>Betaproteobacteria</taxon>
        <taxon>Burkholderiales</taxon>
        <taxon>Burkholderiaceae</taxon>
        <taxon>Paraburkholderia</taxon>
    </lineage>
</organism>
<sequence length="64" mass="6794">MEFEVKDMSCGACVTTNTNAVTHLDPATKLKTDVTTRIEKVAVLPGENPVDAIEAAGFHPTVHA</sequence>
<dbReference type="GO" id="GO:0046872">
    <property type="term" value="F:metal ion binding"/>
    <property type="evidence" value="ECO:0007669"/>
    <property type="project" value="InterPro"/>
</dbReference>
<evidence type="ECO:0000313" key="1">
    <source>
        <dbReference type="EMBL" id="MDT8840122.1"/>
    </source>
</evidence>
<reference evidence="1" key="1">
    <citation type="submission" date="2022-08" db="EMBL/GenBank/DDBJ databases">
        <authorList>
            <person name="Kim S.-J."/>
        </authorList>
    </citation>
    <scope>NUCLEOTIDE SEQUENCE</scope>
    <source>
        <strain evidence="1">KJ</strain>
    </source>
</reference>
<evidence type="ECO:0000313" key="2">
    <source>
        <dbReference type="Proteomes" id="UP001246473"/>
    </source>
</evidence>
<dbReference type="CDD" id="cd00371">
    <property type="entry name" value="HMA"/>
    <property type="match status" value="1"/>
</dbReference>
<dbReference type="Proteomes" id="UP001246473">
    <property type="component" value="Unassembled WGS sequence"/>
</dbReference>